<reference evidence="4" key="2">
    <citation type="submission" date="2023-05" db="EMBL/GenBank/DDBJ databases">
        <authorList>
            <consortium name="Lawrence Berkeley National Laboratory"/>
            <person name="Steindorff A."/>
            <person name="Hensen N."/>
            <person name="Bonometti L."/>
            <person name="Westerberg I."/>
            <person name="Brannstrom I.O."/>
            <person name="Guillou S."/>
            <person name="Cros-Aarteil S."/>
            <person name="Calhoun S."/>
            <person name="Haridas S."/>
            <person name="Kuo A."/>
            <person name="Mondo S."/>
            <person name="Pangilinan J."/>
            <person name="Riley R."/>
            <person name="Labutti K."/>
            <person name="Andreopoulos B."/>
            <person name="Lipzen A."/>
            <person name="Chen C."/>
            <person name="Yanf M."/>
            <person name="Daum C."/>
            <person name="Ng V."/>
            <person name="Clum A."/>
            <person name="Ohm R."/>
            <person name="Martin F."/>
            <person name="Silar P."/>
            <person name="Natvig D."/>
            <person name="Lalanne C."/>
            <person name="Gautier V."/>
            <person name="Ament-Velasquez S.L."/>
            <person name="Kruys A."/>
            <person name="Hutchinson M.I."/>
            <person name="Powell A.J."/>
            <person name="Barry K."/>
            <person name="Miller A.N."/>
            <person name="Grigoriev I.V."/>
            <person name="Debuchy R."/>
            <person name="Gladieux P."/>
            <person name="Thoren M.H."/>
            <person name="Johannesson H."/>
        </authorList>
    </citation>
    <scope>NUCLEOTIDE SEQUENCE</scope>
    <source>
        <strain evidence="4">CBS 141.50</strain>
    </source>
</reference>
<evidence type="ECO:0000256" key="2">
    <source>
        <dbReference type="SAM" id="Phobius"/>
    </source>
</evidence>
<organism evidence="4 5">
    <name type="scientific">Dichotomopilus funicola</name>
    <dbReference type="NCBI Taxonomy" id="1934379"/>
    <lineage>
        <taxon>Eukaryota</taxon>
        <taxon>Fungi</taxon>
        <taxon>Dikarya</taxon>
        <taxon>Ascomycota</taxon>
        <taxon>Pezizomycotina</taxon>
        <taxon>Sordariomycetes</taxon>
        <taxon>Sordariomycetidae</taxon>
        <taxon>Sordariales</taxon>
        <taxon>Chaetomiaceae</taxon>
        <taxon>Dichotomopilus</taxon>
    </lineage>
</organism>
<dbReference type="AlphaFoldDB" id="A0AAN6ZKJ1"/>
<keyword evidence="3" id="KW-0732">Signal</keyword>
<proteinExistence type="predicted"/>
<dbReference type="RefSeq" id="XP_062636041.1">
    <property type="nucleotide sequence ID" value="XM_062777562.1"/>
</dbReference>
<sequence length="337" mass="34519">MKLLGAAAALILPQLCAAAGSTCYYPNGRIAAPDAPCNPDAENSPCCGAGSGTVCLTNGLCLSAGGGTIRGSCTDKAWTAGECPNYCMFAQTGGTDLVSCSNVTHTDTSYCCDGYRAFCCDDGVDRFDVLPSNPQIAARYDSALGRFTSVAQRTTSSSSSSSTSSATSTGTSTGEPTTSTGNPTSSSPTESSTSQPTSEPDSPSPGLSTGAQAGIGVGVAALVIALIAVVFLLFKLRKAKQAAAAATATSPSTAAAGPDGQGAWEQQPYSDHKDGPPYYSGRVEMGPGMPPAELAHEPPRTGELGGYELSSELPSSPSSWQQQQQQQQQQQYQQQYR</sequence>
<accession>A0AAN6ZKJ1</accession>
<keyword evidence="2" id="KW-0472">Membrane</keyword>
<protein>
    <recommendedName>
        <fullName evidence="6">Mid2 domain-containing protein</fullName>
    </recommendedName>
</protein>
<dbReference type="PANTHER" id="PTHR16861">
    <property type="entry name" value="GLYCOPROTEIN 38"/>
    <property type="match status" value="1"/>
</dbReference>
<evidence type="ECO:0000313" key="4">
    <source>
        <dbReference type="EMBL" id="KAK4142670.1"/>
    </source>
</evidence>
<feature type="chain" id="PRO_5042833696" description="Mid2 domain-containing protein" evidence="3">
    <location>
        <begin position="19"/>
        <end position="337"/>
    </location>
</feature>
<dbReference type="Proteomes" id="UP001302676">
    <property type="component" value="Unassembled WGS sequence"/>
</dbReference>
<feature type="signal peptide" evidence="3">
    <location>
        <begin position="1"/>
        <end position="18"/>
    </location>
</feature>
<evidence type="ECO:0000313" key="5">
    <source>
        <dbReference type="Proteomes" id="UP001302676"/>
    </source>
</evidence>
<feature type="transmembrane region" description="Helical" evidence="2">
    <location>
        <begin position="213"/>
        <end position="234"/>
    </location>
</feature>
<evidence type="ECO:0000256" key="3">
    <source>
        <dbReference type="SAM" id="SignalP"/>
    </source>
</evidence>
<feature type="region of interest" description="Disordered" evidence="1">
    <location>
        <begin position="246"/>
        <end position="337"/>
    </location>
</feature>
<dbReference type="EMBL" id="MU853594">
    <property type="protein sequence ID" value="KAK4142670.1"/>
    <property type="molecule type" value="Genomic_DNA"/>
</dbReference>
<feature type="compositionally biased region" description="Low complexity" evidence="1">
    <location>
        <begin position="306"/>
        <end position="337"/>
    </location>
</feature>
<dbReference type="PANTHER" id="PTHR16861:SF4">
    <property type="entry name" value="SH3 DOMAIN PROTEIN (AFU_ORTHOLOGUE AFUA_1G13610)"/>
    <property type="match status" value="1"/>
</dbReference>
<dbReference type="GeneID" id="87814175"/>
<feature type="compositionally biased region" description="Low complexity" evidence="1">
    <location>
        <begin position="246"/>
        <end position="256"/>
    </location>
</feature>
<feature type="region of interest" description="Disordered" evidence="1">
    <location>
        <begin position="154"/>
        <end position="209"/>
    </location>
</feature>
<keyword evidence="2" id="KW-0812">Transmembrane</keyword>
<feature type="compositionally biased region" description="Low complexity" evidence="1">
    <location>
        <begin position="154"/>
        <end position="205"/>
    </location>
</feature>
<evidence type="ECO:0008006" key="6">
    <source>
        <dbReference type="Google" id="ProtNLM"/>
    </source>
</evidence>
<evidence type="ECO:0000256" key="1">
    <source>
        <dbReference type="SAM" id="MobiDB-lite"/>
    </source>
</evidence>
<keyword evidence="5" id="KW-1185">Reference proteome</keyword>
<comment type="caution">
    <text evidence="4">The sequence shown here is derived from an EMBL/GenBank/DDBJ whole genome shotgun (WGS) entry which is preliminary data.</text>
</comment>
<gene>
    <name evidence="4" type="ORF">C8A04DRAFT_13046</name>
</gene>
<reference evidence="4" key="1">
    <citation type="journal article" date="2023" name="Mol. Phylogenet. Evol.">
        <title>Genome-scale phylogeny and comparative genomics of the fungal order Sordariales.</title>
        <authorList>
            <person name="Hensen N."/>
            <person name="Bonometti L."/>
            <person name="Westerberg I."/>
            <person name="Brannstrom I.O."/>
            <person name="Guillou S."/>
            <person name="Cros-Aarteil S."/>
            <person name="Calhoun S."/>
            <person name="Haridas S."/>
            <person name="Kuo A."/>
            <person name="Mondo S."/>
            <person name="Pangilinan J."/>
            <person name="Riley R."/>
            <person name="LaButti K."/>
            <person name="Andreopoulos B."/>
            <person name="Lipzen A."/>
            <person name="Chen C."/>
            <person name="Yan M."/>
            <person name="Daum C."/>
            <person name="Ng V."/>
            <person name="Clum A."/>
            <person name="Steindorff A."/>
            <person name="Ohm R.A."/>
            <person name="Martin F."/>
            <person name="Silar P."/>
            <person name="Natvig D.O."/>
            <person name="Lalanne C."/>
            <person name="Gautier V."/>
            <person name="Ament-Velasquez S.L."/>
            <person name="Kruys A."/>
            <person name="Hutchinson M.I."/>
            <person name="Powell A.J."/>
            <person name="Barry K."/>
            <person name="Miller A.N."/>
            <person name="Grigoriev I.V."/>
            <person name="Debuchy R."/>
            <person name="Gladieux P."/>
            <person name="Hiltunen Thoren M."/>
            <person name="Johannesson H."/>
        </authorList>
    </citation>
    <scope>NUCLEOTIDE SEQUENCE</scope>
    <source>
        <strain evidence="4">CBS 141.50</strain>
    </source>
</reference>
<keyword evidence="2" id="KW-1133">Transmembrane helix</keyword>
<name>A0AAN6ZKJ1_9PEZI</name>